<name>B4G394_DROPE</name>
<dbReference type="EMBL" id="CH479179">
    <property type="protein sequence ID" value="EDW24966.1"/>
    <property type="molecule type" value="Genomic_DNA"/>
</dbReference>
<keyword evidence="5" id="KW-1185">Reference proteome</keyword>
<feature type="region of interest" description="Disordered" evidence="1">
    <location>
        <begin position="187"/>
        <end position="300"/>
    </location>
</feature>
<evidence type="ECO:0000256" key="1">
    <source>
        <dbReference type="SAM" id="MobiDB-lite"/>
    </source>
</evidence>
<dbReference type="GO" id="GO:0008010">
    <property type="term" value="F:structural constituent of chitin-based larval cuticle"/>
    <property type="evidence" value="ECO:0007669"/>
    <property type="project" value="TreeGrafter"/>
</dbReference>
<evidence type="ECO:0000259" key="3">
    <source>
        <dbReference type="SMART" id="SM00690"/>
    </source>
</evidence>
<evidence type="ECO:0000313" key="5">
    <source>
        <dbReference type="Proteomes" id="UP000008744"/>
    </source>
</evidence>
<proteinExistence type="predicted"/>
<dbReference type="Proteomes" id="UP000008744">
    <property type="component" value="Unassembled WGS sequence"/>
</dbReference>
<organism evidence="5">
    <name type="scientific">Drosophila persimilis</name>
    <name type="common">Fruit fly</name>
    <dbReference type="NCBI Taxonomy" id="7234"/>
    <lineage>
        <taxon>Eukaryota</taxon>
        <taxon>Metazoa</taxon>
        <taxon>Ecdysozoa</taxon>
        <taxon>Arthropoda</taxon>
        <taxon>Hexapoda</taxon>
        <taxon>Insecta</taxon>
        <taxon>Pterygota</taxon>
        <taxon>Neoptera</taxon>
        <taxon>Endopterygota</taxon>
        <taxon>Diptera</taxon>
        <taxon>Brachycera</taxon>
        <taxon>Muscomorpha</taxon>
        <taxon>Ephydroidea</taxon>
        <taxon>Drosophilidae</taxon>
        <taxon>Drosophila</taxon>
        <taxon>Sophophora</taxon>
    </lineage>
</organism>
<dbReference type="InterPro" id="IPR004145">
    <property type="entry name" value="DUF243"/>
</dbReference>
<dbReference type="SMART" id="SM00690">
    <property type="entry name" value="DM5"/>
    <property type="match status" value="1"/>
</dbReference>
<dbReference type="PANTHER" id="PTHR31927:SF2">
    <property type="entry name" value="FI07246P-RELATED"/>
    <property type="match status" value="1"/>
</dbReference>
<feature type="signal peptide" evidence="2">
    <location>
        <begin position="1"/>
        <end position="25"/>
    </location>
</feature>
<reference evidence="4 5" key="1">
    <citation type="journal article" date="2007" name="Nature">
        <title>Evolution of genes and genomes on the Drosophila phylogeny.</title>
        <authorList>
            <consortium name="Drosophila 12 Genomes Consortium"/>
            <person name="Clark A.G."/>
            <person name="Eisen M.B."/>
            <person name="Smith D.R."/>
            <person name="Bergman C.M."/>
            <person name="Oliver B."/>
            <person name="Markow T.A."/>
            <person name="Kaufman T.C."/>
            <person name="Kellis M."/>
            <person name="Gelbart W."/>
            <person name="Iyer V.N."/>
            <person name="Pollard D.A."/>
            <person name="Sackton T.B."/>
            <person name="Larracuente A.M."/>
            <person name="Singh N.D."/>
            <person name="Abad J.P."/>
            <person name="Abt D.N."/>
            <person name="Adryan B."/>
            <person name="Aguade M."/>
            <person name="Akashi H."/>
            <person name="Anderson W.W."/>
            <person name="Aquadro C.F."/>
            <person name="Ardell D.H."/>
            <person name="Arguello R."/>
            <person name="Artieri C.G."/>
            <person name="Barbash D.A."/>
            <person name="Barker D."/>
            <person name="Barsanti P."/>
            <person name="Batterham P."/>
            <person name="Batzoglou S."/>
            <person name="Begun D."/>
            <person name="Bhutkar A."/>
            <person name="Blanco E."/>
            <person name="Bosak S.A."/>
            <person name="Bradley R.K."/>
            <person name="Brand A.D."/>
            <person name="Brent M.R."/>
            <person name="Brooks A.N."/>
            <person name="Brown R.H."/>
            <person name="Butlin R.K."/>
            <person name="Caggese C."/>
            <person name="Calvi B.R."/>
            <person name="Bernardo de Carvalho A."/>
            <person name="Caspi A."/>
            <person name="Castrezana S."/>
            <person name="Celniker S.E."/>
            <person name="Chang J.L."/>
            <person name="Chapple C."/>
            <person name="Chatterji S."/>
            <person name="Chinwalla A."/>
            <person name="Civetta A."/>
            <person name="Clifton S.W."/>
            <person name="Comeron J.M."/>
            <person name="Costello J.C."/>
            <person name="Coyne J.A."/>
            <person name="Daub J."/>
            <person name="David R.G."/>
            <person name="Delcher A.L."/>
            <person name="Delehaunty K."/>
            <person name="Do C.B."/>
            <person name="Ebling H."/>
            <person name="Edwards K."/>
            <person name="Eickbush T."/>
            <person name="Evans J.D."/>
            <person name="Filipski A."/>
            <person name="Findeiss S."/>
            <person name="Freyhult E."/>
            <person name="Fulton L."/>
            <person name="Fulton R."/>
            <person name="Garcia A.C."/>
            <person name="Gardiner A."/>
            <person name="Garfield D.A."/>
            <person name="Garvin B.E."/>
            <person name="Gibson G."/>
            <person name="Gilbert D."/>
            <person name="Gnerre S."/>
            <person name="Godfrey J."/>
            <person name="Good R."/>
            <person name="Gotea V."/>
            <person name="Gravely B."/>
            <person name="Greenberg A.J."/>
            <person name="Griffiths-Jones S."/>
            <person name="Gross S."/>
            <person name="Guigo R."/>
            <person name="Gustafson E.A."/>
            <person name="Haerty W."/>
            <person name="Hahn M.W."/>
            <person name="Halligan D.L."/>
            <person name="Halpern A.L."/>
            <person name="Halter G.M."/>
            <person name="Han M.V."/>
            <person name="Heger A."/>
            <person name="Hillier L."/>
            <person name="Hinrichs A.S."/>
            <person name="Holmes I."/>
            <person name="Hoskins R.A."/>
            <person name="Hubisz M.J."/>
            <person name="Hultmark D."/>
            <person name="Huntley M.A."/>
            <person name="Jaffe D.B."/>
            <person name="Jagadeeshan S."/>
            <person name="Jeck W.R."/>
            <person name="Johnson J."/>
            <person name="Jones C.D."/>
            <person name="Jordan W.C."/>
            <person name="Karpen G.H."/>
            <person name="Kataoka E."/>
            <person name="Keightley P.D."/>
            <person name="Kheradpour P."/>
            <person name="Kirkness E.F."/>
            <person name="Koerich L.B."/>
            <person name="Kristiansen K."/>
            <person name="Kudrna D."/>
            <person name="Kulathinal R.J."/>
            <person name="Kumar S."/>
            <person name="Kwok R."/>
            <person name="Lander E."/>
            <person name="Langley C.H."/>
            <person name="Lapoint R."/>
            <person name="Lazzaro B.P."/>
            <person name="Lee S.J."/>
            <person name="Levesque L."/>
            <person name="Li R."/>
            <person name="Lin C.F."/>
            <person name="Lin M.F."/>
            <person name="Lindblad-Toh K."/>
            <person name="Llopart A."/>
            <person name="Long M."/>
            <person name="Low L."/>
            <person name="Lozovsky E."/>
            <person name="Lu J."/>
            <person name="Luo M."/>
            <person name="Machado C.A."/>
            <person name="Makalowski W."/>
            <person name="Marzo M."/>
            <person name="Matsuda M."/>
            <person name="Matzkin L."/>
            <person name="McAllister B."/>
            <person name="McBride C.S."/>
            <person name="McKernan B."/>
            <person name="McKernan K."/>
            <person name="Mendez-Lago M."/>
            <person name="Minx P."/>
            <person name="Mollenhauer M.U."/>
            <person name="Montooth K."/>
            <person name="Mount S.M."/>
            <person name="Mu X."/>
            <person name="Myers E."/>
            <person name="Negre B."/>
            <person name="Newfeld S."/>
            <person name="Nielsen R."/>
            <person name="Noor M.A."/>
            <person name="O'Grady P."/>
            <person name="Pachter L."/>
            <person name="Papaceit M."/>
            <person name="Parisi M.J."/>
            <person name="Parisi M."/>
            <person name="Parts L."/>
            <person name="Pedersen J.S."/>
            <person name="Pesole G."/>
            <person name="Phillippy A.M."/>
            <person name="Ponting C.P."/>
            <person name="Pop M."/>
            <person name="Porcelli D."/>
            <person name="Powell J.R."/>
            <person name="Prohaska S."/>
            <person name="Pruitt K."/>
            <person name="Puig M."/>
            <person name="Quesneville H."/>
            <person name="Ram K.R."/>
            <person name="Rand D."/>
            <person name="Rasmussen M.D."/>
            <person name="Reed L.K."/>
            <person name="Reenan R."/>
            <person name="Reily A."/>
            <person name="Remington K.A."/>
            <person name="Rieger T.T."/>
            <person name="Ritchie M.G."/>
            <person name="Robin C."/>
            <person name="Rogers Y.H."/>
            <person name="Rohde C."/>
            <person name="Rozas J."/>
            <person name="Rubenfield M.J."/>
            <person name="Ruiz A."/>
            <person name="Russo S."/>
            <person name="Salzberg S.L."/>
            <person name="Sanchez-Gracia A."/>
            <person name="Saranga D.J."/>
            <person name="Sato H."/>
            <person name="Schaeffer S.W."/>
            <person name="Schatz M.C."/>
            <person name="Schlenke T."/>
            <person name="Schwartz R."/>
            <person name="Segarra C."/>
            <person name="Singh R.S."/>
            <person name="Sirot L."/>
            <person name="Sirota M."/>
            <person name="Sisneros N.B."/>
            <person name="Smith C.D."/>
            <person name="Smith T.F."/>
            <person name="Spieth J."/>
            <person name="Stage D.E."/>
            <person name="Stark A."/>
            <person name="Stephan W."/>
            <person name="Strausberg R.L."/>
            <person name="Strempel S."/>
            <person name="Sturgill D."/>
            <person name="Sutton G."/>
            <person name="Sutton G.G."/>
            <person name="Tao W."/>
            <person name="Teichmann S."/>
            <person name="Tobari Y.N."/>
            <person name="Tomimura Y."/>
            <person name="Tsolas J.M."/>
            <person name="Valente V.L."/>
            <person name="Venter E."/>
            <person name="Venter J.C."/>
            <person name="Vicario S."/>
            <person name="Vieira F.G."/>
            <person name="Vilella A.J."/>
            <person name="Villasante A."/>
            <person name="Walenz B."/>
            <person name="Wang J."/>
            <person name="Wasserman M."/>
            <person name="Watts T."/>
            <person name="Wilson D."/>
            <person name="Wilson R.K."/>
            <person name="Wing R.A."/>
            <person name="Wolfner M.F."/>
            <person name="Wong A."/>
            <person name="Wong G.K."/>
            <person name="Wu C.I."/>
            <person name="Wu G."/>
            <person name="Yamamoto D."/>
            <person name="Yang H.P."/>
            <person name="Yang S.P."/>
            <person name="Yorke J.A."/>
            <person name="Yoshida K."/>
            <person name="Zdobnov E."/>
            <person name="Zhang P."/>
            <person name="Zhang Y."/>
            <person name="Zimin A.V."/>
            <person name="Baldwin J."/>
            <person name="Abdouelleil A."/>
            <person name="Abdulkadir J."/>
            <person name="Abebe A."/>
            <person name="Abera B."/>
            <person name="Abreu J."/>
            <person name="Acer S.C."/>
            <person name="Aftuck L."/>
            <person name="Alexander A."/>
            <person name="An P."/>
            <person name="Anderson E."/>
            <person name="Anderson S."/>
            <person name="Arachi H."/>
            <person name="Azer M."/>
            <person name="Bachantsang P."/>
            <person name="Barry A."/>
            <person name="Bayul T."/>
            <person name="Berlin A."/>
            <person name="Bessette D."/>
            <person name="Bloom T."/>
            <person name="Blye J."/>
            <person name="Boguslavskiy L."/>
            <person name="Bonnet C."/>
            <person name="Boukhgalter B."/>
            <person name="Bourzgui I."/>
            <person name="Brown A."/>
            <person name="Cahill P."/>
            <person name="Channer S."/>
            <person name="Cheshatsang Y."/>
            <person name="Chuda L."/>
            <person name="Citroen M."/>
            <person name="Collymore A."/>
            <person name="Cooke P."/>
            <person name="Costello M."/>
            <person name="D'Aco K."/>
            <person name="Daza R."/>
            <person name="De Haan G."/>
            <person name="DeGray S."/>
            <person name="DeMaso C."/>
            <person name="Dhargay N."/>
            <person name="Dooley K."/>
            <person name="Dooley E."/>
            <person name="Doricent M."/>
            <person name="Dorje P."/>
            <person name="Dorjee K."/>
            <person name="Dupes A."/>
            <person name="Elong R."/>
            <person name="Falk J."/>
            <person name="Farina A."/>
            <person name="Faro S."/>
            <person name="Ferguson D."/>
            <person name="Fisher S."/>
            <person name="Foley C.D."/>
            <person name="Franke A."/>
            <person name="Friedrich D."/>
            <person name="Gadbois L."/>
            <person name="Gearin G."/>
            <person name="Gearin C.R."/>
            <person name="Giannoukos G."/>
            <person name="Goode T."/>
            <person name="Graham J."/>
            <person name="Grandbois E."/>
            <person name="Grewal S."/>
            <person name="Gyaltsen K."/>
            <person name="Hafez N."/>
            <person name="Hagos B."/>
            <person name="Hall J."/>
            <person name="Henson C."/>
            <person name="Hollinger A."/>
            <person name="Honan T."/>
            <person name="Huard M.D."/>
            <person name="Hughes L."/>
            <person name="Hurhula B."/>
            <person name="Husby M.E."/>
            <person name="Kamat A."/>
            <person name="Kanga B."/>
            <person name="Kashin S."/>
            <person name="Khazanovich D."/>
            <person name="Kisner P."/>
            <person name="Lance K."/>
            <person name="Lara M."/>
            <person name="Lee W."/>
            <person name="Lennon N."/>
            <person name="Letendre F."/>
            <person name="LeVine R."/>
            <person name="Lipovsky A."/>
            <person name="Liu X."/>
            <person name="Liu J."/>
            <person name="Liu S."/>
            <person name="Lokyitsang T."/>
            <person name="Lokyitsang Y."/>
            <person name="Lubonja R."/>
            <person name="Lui A."/>
            <person name="MacDonald P."/>
            <person name="Magnisalis V."/>
            <person name="Maru K."/>
            <person name="Matthews C."/>
            <person name="McCusker W."/>
            <person name="McDonough S."/>
            <person name="Mehta T."/>
            <person name="Meldrim J."/>
            <person name="Meneus L."/>
            <person name="Mihai O."/>
            <person name="Mihalev A."/>
            <person name="Mihova T."/>
            <person name="Mittelman R."/>
            <person name="Mlenga V."/>
            <person name="Montmayeur A."/>
            <person name="Mulrain L."/>
            <person name="Navidi A."/>
            <person name="Naylor J."/>
            <person name="Negash T."/>
            <person name="Nguyen T."/>
            <person name="Nguyen N."/>
            <person name="Nicol R."/>
            <person name="Norbu C."/>
            <person name="Norbu N."/>
            <person name="Novod N."/>
            <person name="O'Neill B."/>
            <person name="Osman S."/>
            <person name="Markiewicz E."/>
            <person name="Oyono O.L."/>
            <person name="Patti C."/>
            <person name="Phunkhang P."/>
            <person name="Pierre F."/>
            <person name="Priest M."/>
            <person name="Raghuraman S."/>
            <person name="Rege F."/>
            <person name="Reyes R."/>
            <person name="Rise C."/>
            <person name="Rogov P."/>
            <person name="Ross K."/>
            <person name="Ryan E."/>
            <person name="Settipalli S."/>
            <person name="Shea T."/>
            <person name="Sherpa N."/>
            <person name="Shi L."/>
            <person name="Shih D."/>
            <person name="Sparrow T."/>
            <person name="Spaulding J."/>
            <person name="Stalker J."/>
            <person name="Stange-Thomann N."/>
            <person name="Stavropoulos S."/>
            <person name="Stone C."/>
            <person name="Strader C."/>
            <person name="Tesfaye S."/>
            <person name="Thomson T."/>
            <person name="Thoulutsang Y."/>
            <person name="Thoulutsang D."/>
            <person name="Topham K."/>
            <person name="Topping I."/>
            <person name="Tsamla T."/>
            <person name="Vassiliev H."/>
            <person name="Vo A."/>
            <person name="Wangchuk T."/>
            <person name="Wangdi T."/>
            <person name="Weiand M."/>
            <person name="Wilkinson J."/>
            <person name="Wilson A."/>
            <person name="Yadav S."/>
            <person name="Young G."/>
            <person name="Yu Q."/>
            <person name="Zembek L."/>
            <person name="Zhong D."/>
            <person name="Zimmer A."/>
            <person name="Zwirko Z."/>
            <person name="Jaffe D.B."/>
            <person name="Alvarez P."/>
            <person name="Brockman W."/>
            <person name="Butler J."/>
            <person name="Chin C."/>
            <person name="Gnerre S."/>
            <person name="Grabherr M."/>
            <person name="Kleber M."/>
            <person name="Mauceli E."/>
            <person name="MacCallum I."/>
        </authorList>
    </citation>
    <scope>NUCLEOTIDE SEQUENCE [LARGE SCALE GENOMIC DNA]</scope>
    <source>
        <strain evidence="5">MSH-3 / Tucson 14011-0111.49</strain>
    </source>
</reference>
<dbReference type="OrthoDB" id="7858756at2759"/>
<dbReference type="OMA" id="LRCGYIM"/>
<dbReference type="HOGENOM" id="CLU_855969_0_0_1"/>
<dbReference type="GO" id="GO:0040003">
    <property type="term" value="P:chitin-based cuticle development"/>
    <property type="evidence" value="ECO:0007669"/>
    <property type="project" value="TreeGrafter"/>
</dbReference>
<dbReference type="AlphaFoldDB" id="B4G394"/>
<feature type="chain" id="PRO_5002806129" evidence="2">
    <location>
        <begin position="26"/>
        <end position="402"/>
    </location>
</feature>
<feature type="compositionally biased region" description="Low complexity" evidence="1">
    <location>
        <begin position="202"/>
        <end position="222"/>
    </location>
</feature>
<dbReference type="PhylomeDB" id="B4G394"/>
<feature type="compositionally biased region" description="Pro residues" evidence="1">
    <location>
        <begin position="266"/>
        <end position="279"/>
    </location>
</feature>
<dbReference type="GO" id="GO:0062129">
    <property type="term" value="C:chitin-based extracellular matrix"/>
    <property type="evidence" value="ECO:0007669"/>
    <property type="project" value="TreeGrafter"/>
</dbReference>
<evidence type="ECO:0000313" key="4">
    <source>
        <dbReference type="EMBL" id="EDW24966.1"/>
    </source>
</evidence>
<evidence type="ECO:0000256" key="2">
    <source>
        <dbReference type="SAM" id="SignalP"/>
    </source>
</evidence>
<feature type="compositionally biased region" description="Pro residues" evidence="1">
    <location>
        <begin position="223"/>
        <end position="240"/>
    </location>
</feature>
<feature type="region of interest" description="Disordered" evidence="1">
    <location>
        <begin position="321"/>
        <end position="378"/>
    </location>
</feature>
<keyword evidence="2" id="KW-0732">Signal</keyword>
<dbReference type="Pfam" id="PF03103">
    <property type="entry name" value="DUF243"/>
    <property type="match status" value="1"/>
</dbReference>
<dbReference type="PANTHER" id="PTHR31927">
    <property type="entry name" value="FI07246P-RELATED-RELATED"/>
    <property type="match status" value="1"/>
</dbReference>
<feature type="compositionally biased region" description="Low complexity" evidence="1">
    <location>
        <begin position="241"/>
        <end position="263"/>
    </location>
</feature>
<dbReference type="eggNOG" id="ENOG502T9ZS">
    <property type="taxonomic scope" value="Eukaryota"/>
</dbReference>
<accession>B4G394</accession>
<feature type="domain" description="DUF243" evidence="3">
    <location>
        <begin position="71"/>
        <end position="173"/>
    </location>
</feature>
<protein>
    <submittedName>
        <fullName evidence="4">GL23103</fullName>
    </submittedName>
</protein>
<gene>
    <name evidence="4" type="primary">Dper\GL23103</name>
    <name evidence="4" type="ORF">Dper_GL23103</name>
</gene>
<sequence>MPVALRCGYIMLGIVFLVFLATCSAELGYQYQQNNALLNSYGAAAQDYGSEGAAGDGGYPTLANEHYHDHADFHKHFYAFEAPYDSTEEADLVETKLASLAQKNLQVVFIKAPENKAVVGALNALAKQTTEDKTAIYVLNKQTDSNELASQLSALKAQHKHKPQVHFVKYRTEAEAAQAQLHIQEQYGGTGSPQPVQASSLGYYPEQQPQPQPDQDQGYYPEPQLPASPPPQPGYLPPSPQSSYLPTPSPSTSYLPTPLPQTSYLPPVPQPSYLPPAPRPQTNYLPPAPQSSYLPPSPPQAGYLPSLPNYASISQGYNAAGAGSGAAGTLGQIDLPPLPEPQQDLGGSYDDLDERSGKSLRTGFRANERRRSGSRMVFPTELSSSNYYRSQQVSKRRRRAHL</sequence>